<keyword evidence="6" id="KW-1185">Reference proteome</keyword>
<dbReference type="Pfam" id="PF18998">
    <property type="entry name" value="Flg_new_2"/>
    <property type="match status" value="1"/>
</dbReference>
<comment type="caution">
    <text evidence="5">The sequence shown here is derived from an EMBL/GenBank/DDBJ whole genome shotgun (WGS) entry which is preliminary data.</text>
</comment>
<dbReference type="Pfam" id="PF17851">
    <property type="entry name" value="GH43_C2"/>
    <property type="match status" value="1"/>
</dbReference>
<dbReference type="PANTHER" id="PTHR42535">
    <property type="entry name" value="OOKINETE PROTEIN, PUTATIVE-RELATED"/>
    <property type="match status" value="1"/>
</dbReference>
<dbReference type="InterPro" id="IPR003343">
    <property type="entry name" value="Big_2"/>
</dbReference>
<dbReference type="InterPro" id="IPR036116">
    <property type="entry name" value="FN3_sf"/>
</dbReference>
<keyword evidence="2" id="KW-1015">Disulfide bond</keyword>
<sequence>MKRKLEFYFSRKGMCYLAFVALWCGLLGEARGQTLRHPEPGDVFKDHKLVNPGNTWRVTDPNATNERAILTLPNQVYGIPVEDLQGAIRAELIIDYWGGHSGTDKRQVRFNGNAWLDIPDIVTGTPNPNCYLQMVNFVVDVPLSNLVQGTNLLEGLAGPQICYGFNWGMWGMYGAVLRVYYDPEAKDHPTGGITSPRSGDTVGEEPWVRVNASSTVGVASVDIFAHYNGFDPDGDGKFLDWNMGYREGAKLLEHVGTDRTSPFAQIWRTNLVPDQAAGTIKFKAHITDNSGYTFVTDEVSEVTLLREGVSVRMYRSSGSPENFIVRDHVTEEVYFTIPEDDDLSKIEGAALIMRTWNGLDHHGIRKLNDFTFPLFGKDHRPSIDKLPVGDGSALKNGLNVLSLYSAEEEEHGMDVLWPGPVLIARYNTDPRAPTKFPGMFGFEAEEGDAIVDSTNNGNGRRIIGDVSRTSNGRFGNGLSFDGTSGYADLGVINFSGDEFTLSMWAHVAADTDPFARLFAKAIGTNPTEGNVIVSLDNGDGLRFRLATDTGGFSDVVTHNALTLDAWNHIAVTYDGAFMRIYVNGVQRRNGPRTGNVYNGSNVPAWLGDNPGGDRRPFKGRIDEVRLYSIAQTVEQIRVDMETAVTDSDLRAPTIPGNLTAVLTSNSTSRLTWEPSIDEISVDRYRIFRNGIEIDKTNSAVYEDTFLLPNRTYTYTVSAVDFQGNESPLSNGSNVTTPPDLQPPTTPRNLSVTASSYRANLSWAASIDDTGIASYKIFRNGKEVASANNTFYSDNGLEVQTTYVYQVMAVDYIGNFSGLSEQIVVTTLPEPRNPSLFLGLPFEQESGSIAVDSSGYRNDGIISGGVRRSDEGYFGDALDFGGGGGLVDLGKLDIPGSETTIAAWVKADDFGIRDARIISKAIGSADNQHYWMISTIPSNGGIKLRGRFKTNAGATRTLLGATDLVAGEWMHVAMVYDGSFIRLYLNGVLDSELEHGGEIAQNANVPVAIGNQPQGGRGFDGLIDEVKIYSVAYDAEGIAALMNEKLPGPGGANLPPEISDIADQTLSGGETLPTIPFSIDDVGTPVEELVLTVASNNSNLLPTSAIALAGTGASRSVTLTPIEGVTGSAKVTLTVSDGEAEAKESFTLRVVTPGNTPPVISDIPNQSMEQGDVIEGIAFTLFDAGTAAEDLGLTVATENPKLIPLEGLVLGGSGSERTLSIAPAPGFSGKTTILLTVDDGEYFVEQQIEVEISPPFETSLWLGLPFEEEFGTIAFDISEHRNEGVLGGTIERIAEGQLGRALRFSGDGESVDLGSLDIFGSQMTIAAWIRPDDLNAPGDRIISKATGEQEDKHFWMLSTHRTNQGTKLRARLKTSSGGTETLVGSTNLLQGEWIHVAATYDGAELKLFLNGQEDGSLFMNGQIAENSTVPAAIGNQPQGGNNFVGLIDEVRIYSQALNSSQLQSIMTEHLVPPNVAPIISEISAENIPVNSASSIPFTVADAETAPFLLEVSATSSNPTLIPNSGLVVGGAGNNRTLTITPTANRSGNAQITVTVDDGERMTSQTFSVVVVTPGNTKPTISAIGDVSIIADSSTGPIPFSIDDALTDPANLALTAESDDPDFVPPSAITFAGSGSNRTIEIRPVAGARGPATITVRVSDGEFEVEETFELSLYTPVHPDLWLGLPFEEEEGSAVVDISLYGNDGSLTAGVSRAVSTERGGNLVFSGRGGHVNLGPLDIPSSRVTLAAWIRPDYYGIPDGRIISKATGLTDNQHFWMISTIDVEDETRIRVRFNTSTGVGTLVGESDIPVGEWTHVAATYDGAAIRLYIDGSLDGELPWSGSMTQDPNVLAAIGDQPQGGRNFDGLIDDVRIYTRALADAEVGTIMNGVLPVPNAPPTISSIPNQTVLVDNATDEIVFAVGDVKTSPYQLDVTAVSDNSILVPQQGIELGHSGGARYVKITPRAGETGNAWITLSVSDGEFTVEESFLVAVVTPGNSAPTISEILDLKIIPDSTTGPVTFTIGDTDTDISQLSVSATSDNATLLPPENIATGGSGSTRSVTLTPAPGRNGEAVVSVSVHDGELTTVENFTLRVEAAVHPSLIVGLPFEESEGDTVFDISANKNNGQLTSGAKRSELGYNGNSVVFSGNGGHVNLGKIDIPGSAMTLAAWVNPDDYGVSDARIISKASGTSDNEHYWMISTTAVDGEIRLRLRLKTSDGNTKTLVGTTNLLTLEDWYHVAATYDGEYMRLFIDGVVDAELPAVGKIIQNSNVSAALGDQPQGGNNFDGRIDDLRIFSIALSSSELQDLMAGVLEVPNTGPSISEIADQNVFRDAVTDPIRFTIEDVETTGYLLEVSASSDDATLLPPQGITLAGAGPTRELILRPQTGLTGIVNVTVRVSDGEFEASETFVLRVVTPGNKPPSINPFEDIVIDFGGSSDPIPFSVADSETASADLLVTARSDNDVLVPADSIVLGGSGASRTMTITPAAIQGATSVITVTVSDGELISSESFEVTVNPPFDESLLLGYPFEGTSATVFDISPNLNNGTMRGDAERVLGGKYGRALRLSGRGGQIDLHSMDIPGSRMTIATWIKADDFGIQDARIVSKASGEGINDHYWMISSSPVRGTDRLRMRLKTRNGVTNTLIGSTPLEEGVWTHIAVTFDGSLLRLFVNGVEDGLLPLNGEIAQDAGVAAAIGDQPDGQHNFDGLIDDFRIYTQALSAIEIQEIMATPLVDVGYLNHAPALSAIPDQEIYAGSRTGEIDIAVSDVETPAESLVVSVESNNQLLVPSSSLVMSGTGAARTLVVSPTVGTYGQAIVTVTVDDGEAQTSESFRLTVKDAKGRGGWWNAAWAYRMPLSVSANGVDRRDAIAELPVDLTAALDEIATVEAVDISTLRLVEVDSSDLILDDQVPFQFDPSAEFDATTNATGNLILKLEGATPGDAIRYYHLYFAPAGSEAFAWEPEVEVRVRDDVIDEGQISVRVDTLEGSLYYHKLGAGFSSWDDKDGIDWIDYHPTGGSSGNYRGIPNMVFPEGYFHPSSEASSTTVVHEGPLKATLHSRSLDGKWESQWEFFGSHVRMTVLKADHSYWFLYEGTPGGVLDGNDVVVRSDGESVTANQSLKGDVVGGDEWYFIADADQARSIYFALHETDGAFDTYQDLDGRMTVLAFGRNGLGVNPELNGTPKRFTMGLVDQTEYGPMREAIESSYKDFGYETRTVEIASDANNAPLVEIAPLGNGAEFGEGDLIALQATALDLEDGDVTASIVWSSTLDGLISGAGGSASTNTLSVGTHEIRATATDSLGYSWYDSVEVVVHPNQEPRVTIASPLDEAFFLAGEEIVFTGSATDPEDGDVTSSLKWVSDIDAGESFGATVSTSNLSVGVHTITATAVDTHDLVGSNSITVTVADSSSRPVVSIDSPTAAAGFDEGSPVVFAATAIDAEDGDLSSGVAWKSNIDGNLGTGRTISVDDLTAGIHTITATVSDSGLLPGSSSISVTIRGVSALPVVDIRSPEGGLFFTEDQTVVFSARATDAEDGELTPQIEWISSLDGVINEIGGDFATSDLSVGQHVITAQVTDAGYQVGSDSIELTISGISQPANVSILSPEEISFVKEGDQVVFSAVASDPEDGDLSGSIVWTSNLDGWMGEGGTVSAATLSKGLHTVTAAVLDSGFQRSSDSVTIGVGSDSQPPQVSIFAPLEGARFNERRRIDFVATAQDPEDGDVTDTISWRSNIDGPLGASGGELSISTLSVGVHTVTATAIDSGFEPGSASVTFMVREVSLPPTVVIEQPASGSVFTLGDRIDFLANASDKEDGDVSSGIEWYSNIDGRIGTTGSSISLDSLSVGVHTITAKAFDSGLLDGSAEIELIVRSESGLPVVELFSPEEGEFFAVGDIVSLEAIATDPEDGDITSTIVWKSDLDGRIEGQGGLVSTTKLSVGVHTITATALDSGFQPGSSSRRVAVSAESDAPVVVINDPLDGAQFYQGEAIEFVATAQDADDGDVSESVTWTSSIDGELEERGGTVSISDLSVGNHVITATGVDSGFLPGFAKVEITVRRDTALPQVTIRRPTAGAVYEQGSVINLEAVAIDAEDGDISSGIRWHSSLDGPFDETGRRFSTPALSPGIHTVTASVLDSGLQLGEASVTFEIEPLVGQLLSDDFSGDGLDEGIWQVVDPVGDAIISTDGGSLRIHLPAGSDHDIWTDGNRTTRLMQDIHDTDFEFEARFTSDMTGPYQMQGFQIEQDSENYLRFDFVRFPSSVRLFSASFVGEVPTTRIATDLPIADEYYIRVRRFGDRWTLSYSLDGDLWNVGGSYTYPITATRAGIYAGNASGANAPEFNLEVDYVVNKTIPIFYPDSQLEVVVSGEGTVTVDPVKTYYESGERIELKAEPAPGWKFNGWAGDVDSKSNPLRMEIEEDLEILALFLPSDGRSIIDVWYGDHQTFGRLGVPQAQINILGNVIIPEQIESLTYSLNGVHVLEELTMDPEQNVRIGRKGDFNVEIPFTDLNEGENLVEIKAIGINGTEYTEEITVDSSIYNVWPRPFAIDWSLVSRIDEVGQVVDGKWELVAGGVRAVESHYDRLIAIGDIDWTDYEVTVPITVHHIDHQPPPHEPLVGVMLRWDGHERIGFEQPGTEWRPIGAMGVHGWYLEGPRGGHHFQIFETGRKKYGGYNGISMEVDKTYYFKFRVETPENDATFGLYSLKIWAAGDPEPNAWGIVRQAEEGLLRGSFMLVAHYVEATFGNVLVSSLEGNDPPTIEISGPDPDGEYVENVPISFTATAIDADDGDISSSIKWSSSIDGPLNVVGGNVEAGLSLGEHVITASIVDSDSSPAVASMVLTVTPNTEPSVSILSPSAGSQLFEGVPVTLRATAEDPYDGVITDSIVWSSSIDGSIAGQGGAVTTSSLSIGTHVLTATATDRGGLQRSTTLTLEVLVNPNDPPQVVIQTPVHNSAHPEGDPVELLGRSTDREDGDLSEQLTWRSSIDGEIGSGRSFVLTDLSVGTHEIEAFSTDSGLLTRSTKVSVTIVKNASPLVSISKPETNANYTLGDTVSFRASSFDAEDGDLTSDILWSSSIDGDLPYTGPTFSTDMLSPGKHTIVAKTVDSKGLEGSTEIKVVVNTPAGPVGSDDFVGPELDTTQWTFVDPQGDSSYSLEGGELIISLPGGSDHDVWIGGNRSARMLQRIDNTDFSFYTKFGTTPSEKFQSQGILVEQDSGNFIRYDIYSNGKGVFIFGAFFSNGIPDILFNTRIGESTAYFMRVSRERDVFTLEYSFDGFNWIQGISFKQRLDVENIGIYAGNASGRNSPAFTMSADYVFNTEFPIVPEDEGGPNATPTVTIAEPAHGASFKQGETVTLRATAQDAENGNLTGLLGWSSDIDGAIQGNGGVVSVSDLSPGIHVLTASATDLDFTTGTRSVAIEVIPNDSPVVAIAQPAEGSLYFTGETISLSAEASDSLDGDLSASIEWSSDIDGVFATGATVDVSSLSAGVHLIRAAVADSNGAVGEDTVSLTNRVASNAPVVSVLSPNDAEAFIESDPITLTASALDTEDGDLSSEVTWESSIDGALPESGASVTTSTLSVGVHLLTARVVDSGFLAGSATVTVEVKQNNQPEVVIGVPTNRSIYTLGDTINFTGTASDVEDGVLNDQIVWISSIDGQIGTVGAGFSTDALSPGNHIITASATDSHGLEGSTSIELVVLTPAGPIESDDFAGEDVDKTLWSFVDPVGDSSYRVRDGVLTISIPGGTDHDLWSDGNRGARMVQRIVDEDFGIEAKFGSRPTEQFQNQGILIEQDDENFIRFDFYSNGSLLYIFVANFYDLDPRILLNRPIVATSDAIYMRVERDAGVFTLSYSFDGEAWVEARTVIRRMVVNNVGVYAGNSTGSSSPAFTAAIDYVFNTASPILDQDEGGVNAAPTVTIQQPAAGANVPLGELLTLTATAIDAEDGDVSHTLAWTSNVDGPLEGTGGTVSTSALTPGDHIIEAVANDTSGVEGKQSIAITVNALPEVTISGPAEGAVFIEGDTITLSATATDLNDGNLNSSVKWWSDIDGPISGSGSTVSVSTLSVGTHVLEARVTDSGGLTGKAYVSIVVDPNQEPVVVITSPANEASFPEEGVIRFTAIASDEEDGDLTDSVIWSSNVDGVLGVFGGDLSVSNLSSGTHLITATAVDSGFQAGSSSIILTVIGNKAPLVLITSPLQRSIFNLGDSIQFKAVATDVEDGDLTSEISWISSLDGPLAPTGGIVNFDTLLAGEHYIFASVFDSDEVIGSDITSIVVEPPVAEFISDDFVGDTLDRSYWKPVDAVGDGTIEQSGGSLKLSVSEGKDHDLWVDGNRSLRVVQRVPDSDFSLEAKFLSTPTRQFQSQGILIEQDDTNFTRFDIYSNGKSLFVFCATFQNGEPEILFNQRIEAEDAYFLRTRRVGDFFVYEYSNDGDTWFEFGSGYNSLLVKQLGVYAGNASGANSPAFTAEIDHVFNTNSPVSPED</sequence>
<accession>A0A927FBA5</accession>
<dbReference type="Gene3D" id="2.60.40.10">
    <property type="entry name" value="Immunoglobulins"/>
    <property type="match status" value="18"/>
</dbReference>
<proteinExistence type="predicted"/>
<feature type="domain" description="Fibronectin type-III" evidence="4">
    <location>
        <begin position="654"/>
        <end position="739"/>
    </location>
</feature>
<dbReference type="InterPro" id="IPR022409">
    <property type="entry name" value="PKD/Chitinase_dom"/>
</dbReference>
<evidence type="ECO:0000256" key="2">
    <source>
        <dbReference type="ARBA" id="ARBA00023157"/>
    </source>
</evidence>
<feature type="compositionally biased region" description="Polar residues" evidence="3">
    <location>
        <begin position="725"/>
        <end position="734"/>
    </location>
</feature>
<dbReference type="SMART" id="SM00060">
    <property type="entry name" value="FN3"/>
    <property type="match status" value="2"/>
</dbReference>
<dbReference type="Pfam" id="PF07081">
    <property type="entry name" value="DUF1349"/>
    <property type="match status" value="2"/>
</dbReference>
<dbReference type="Proteomes" id="UP000622317">
    <property type="component" value="Unassembled WGS sequence"/>
</dbReference>
<gene>
    <name evidence="5" type="ORF">IEN85_16975</name>
</gene>
<dbReference type="SMART" id="SM00635">
    <property type="entry name" value="BID_2"/>
    <property type="match status" value="5"/>
</dbReference>
<organism evidence="5 6">
    <name type="scientific">Pelagicoccus enzymogenes</name>
    <dbReference type="NCBI Taxonomy" id="2773457"/>
    <lineage>
        <taxon>Bacteria</taxon>
        <taxon>Pseudomonadati</taxon>
        <taxon>Verrucomicrobiota</taxon>
        <taxon>Opitutia</taxon>
        <taxon>Puniceicoccales</taxon>
        <taxon>Pelagicoccaceae</taxon>
        <taxon>Pelagicoccus</taxon>
    </lineage>
</organism>
<evidence type="ECO:0000256" key="3">
    <source>
        <dbReference type="SAM" id="MobiDB-lite"/>
    </source>
</evidence>
<dbReference type="InterPro" id="IPR041542">
    <property type="entry name" value="GH43_C2"/>
</dbReference>
<dbReference type="InterPro" id="IPR013320">
    <property type="entry name" value="ConA-like_dom_sf"/>
</dbReference>
<evidence type="ECO:0000256" key="1">
    <source>
        <dbReference type="ARBA" id="ARBA00022729"/>
    </source>
</evidence>
<dbReference type="EMBL" id="JACYFG010000040">
    <property type="protein sequence ID" value="MBD5781196.1"/>
    <property type="molecule type" value="Genomic_DNA"/>
</dbReference>
<evidence type="ECO:0000313" key="5">
    <source>
        <dbReference type="EMBL" id="MBD5781196.1"/>
    </source>
</evidence>
<protein>
    <submittedName>
        <fullName evidence="5">DUF1349 domain-containing protein</fullName>
    </submittedName>
</protein>
<dbReference type="InterPro" id="IPR044060">
    <property type="entry name" value="Bacterial_rp_domain"/>
</dbReference>
<dbReference type="InterPro" id="IPR006558">
    <property type="entry name" value="LamG-like"/>
</dbReference>
<keyword evidence="1" id="KW-0732">Signal</keyword>
<dbReference type="PROSITE" id="PS50853">
    <property type="entry name" value="FN3"/>
    <property type="match status" value="2"/>
</dbReference>
<dbReference type="SMART" id="SM00560">
    <property type="entry name" value="LamGL"/>
    <property type="match status" value="6"/>
</dbReference>
<dbReference type="Pfam" id="PF17957">
    <property type="entry name" value="Big_7"/>
    <property type="match status" value="1"/>
</dbReference>
<dbReference type="CDD" id="cd00063">
    <property type="entry name" value="FN3"/>
    <property type="match status" value="2"/>
</dbReference>
<evidence type="ECO:0000259" key="4">
    <source>
        <dbReference type="PROSITE" id="PS50853"/>
    </source>
</evidence>
<dbReference type="InterPro" id="IPR009784">
    <property type="entry name" value="DUF1349"/>
</dbReference>
<dbReference type="SUPFAM" id="SSF49899">
    <property type="entry name" value="Concanavalin A-like lectins/glucanases"/>
    <property type="match status" value="10"/>
</dbReference>
<dbReference type="InterPro" id="IPR003961">
    <property type="entry name" value="FN3_dom"/>
</dbReference>
<dbReference type="Pfam" id="PF13385">
    <property type="entry name" value="Laminin_G_3"/>
    <property type="match status" value="6"/>
</dbReference>
<name>A0A927FBA5_9BACT</name>
<dbReference type="SUPFAM" id="SSF49265">
    <property type="entry name" value="Fibronectin type III"/>
    <property type="match status" value="1"/>
</dbReference>
<reference evidence="5" key="1">
    <citation type="submission" date="2020-09" db="EMBL/GenBank/DDBJ databases">
        <title>Pelagicoccus enzymogenes sp. nov. with an EPS production, isolated from marine sediment.</title>
        <authorList>
            <person name="Feng X."/>
        </authorList>
    </citation>
    <scope>NUCLEOTIDE SEQUENCE</scope>
    <source>
        <strain evidence="5">NFK12</strain>
    </source>
</reference>
<feature type="region of interest" description="Disordered" evidence="3">
    <location>
        <begin position="725"/>
        <end position="747"/>
    </location>
</feature>
<dbReference type="Gene3D" id="2.60.120.200">
    <property type="match status" value="10"/>
</dbReference>
<dbReference type="InterPro" id="IPR013783">
    <property type="entry name" value="Ig-like_fold"/>
</dbReference>
<dbReference type="SMART" id="SM00089">
    <property type="entry name" value="PKD"/>
    <property type="match status" value="6"/>
</dbReference>
<dbReference type="RefSeq" id="WP_191618296.1">
    <property type="nucleotide sequence ID" value="NZ_JACYFG010000040.1"/>
</dbReference>
<feature type="domain" description="Fibronectin type-III" evidence="4">
    <location>
        <begin position="742"/>
        <end position="829"/>
    </location>
</feature>
<evidence type="ECO:0000313" key="6">
    <source>
        <dbReference type="Proteomes" id="UP000622317"/>
    </source>
</evidence>
<dbReference type="PANTHER" id="PTHR42535:SF2">
    <property type="entry name" value="CHROMOSOME UNDETERMINED SCAFFOLD_146, WHOLE GENOME SHOTGUN SEQUENCE"/>
    <property type="match status" value="1"/>
</dbReference>